<sequence length="44" mass="5187">MKNYIISLLVILTLFLLVYNLSSFVEPEIKDVKKVITEKQIFDK</sequence>
<protein>
    <submittedName>
        <fullName evidence="1">Uncharacterized protein</fullName>
    </submittedName>
</protein>
<proteinExistence type="predicted"/>
<accession>A0A381NIU4</accession>
<organism evidence="1">
    <name type="scientific">marine metagenome</name>
    <dbReference type="NCBI Taxonomy" id="408172"/>
    <lineage>
        <taxon>unclassified sequences</taxon>
        <taxon>metagenomes</taxon>
        <taxon>ecological metagenomes</taxon>
    </lineage>
</organism>
<evidence type="ECO:0000313" key="1">
    <source>
        <dbReference type="EMBL" id="SUZ54441.1"/>
    </source>
</evidence>
<name>A0A381NIU4_9ZZZZ</name>
<dbReference type="AlphaFoldDB" id="A0A381NIU4"/>
<gene>
    <name evidence="1" type="ORF">METZ01_LOCUS7295</name>
</gene>
<reference evidence="1" key="1">
    <citation type="submission" date="2018-05" db="EMBL/GenBank/DDBJ databases">
        <authorList>
            <person name="Lanie J.A."/>
            <person name="Ng W.-L."/>
            <person name="Kazmierczak K.M."/>
            <person name="Andrzejewski T.M."/>
            <person name="Davidsen T.M."/>
            <person name="Wayne K.J."/>
            <person name="Tettelin H."/>
            <person name="Glass J.I."/>
            <person name="Rusch D."/>
            <person name="Podicherti R."/>
            <person name="Tsui H.-C.T."/>
            <person name="Winkler M.E."/>
        </authorList>
    </citation>
    <scope>NUCLEOTIDE SEQUENCE</scope>
</reference>
<dbReference type="EMBL" id="UINC01000388">
    <property type="protein sequence ID" value="SUZ54441.1"/>
    <property type="molecule type" value="Genomic_DNA"/>
</dbReference>